<reference evidence="6 7" key="1">
    <citation type="submission" date="2019-06" db="EMBL/GenBank/DDBJ databases">
        <title>A chromosomal-level reference genome of Carpinus fangiana (Coryloideae, Betulaceae).</title>
        <authorList>
            <person name="Yang X."/>
            <person name="Wang Z."/>
            <person name="Zhang L."/>
            <person name="Hao G."/>
            <person name="Liu J."/>
            <person name="Yang Y."/>
        </authorList>
    </citation>
    <scope>NUCLEOTIDE SEQUENCE [LARGE SCALE GENOMIC DNA]</scope>
    <source>
        <strain evidence="6">Cfa_2016G</strain>
        <tissue evidence="6">Leaf</tissue>
    </source>
</reference>
<feature type="region of interest" description="Disordered" evidence="3">
    <location>
        <begin position="254"/>
        <end position="285"/>
    </location>
</feature>
<dbReference type="Pfam" id="PF01657">
    <property type="entry name" value="Stress-antifung"/>
    <property type="match status" value="2"/>
</dbReference>
<keyword evidence="2" id="KW-0677">Repeat</keyword>
<evidence type="ECO:0000256" key="1">
    <source>
        <dbReference type="ARBA" id="ARBA00022729"/>
    </source>
</evidence>
<protein>
    <recommendedName>
        <fullName evidence="5">Gnk2-homologous domain-containing protein</fullName>
    </recommendedName>
</protein>
<sequence>MGFNLRITLLFFSMLISFLCQTPTEASPTYIHHDCINTTTTSSTPNGTYRSNLLQLLSYLSSNATSNLEFYNASVGNSVDTAYGLFVCRGNVPAADCRDCVAVATKQLVDSCPKEKAAVVWYADCLIHYSNRYIFSTMVSEPSFSASTQLNVSEPKEFDDLVTATMNDFASLVTKFGSGAKKFSTNEAQFTASQTLHTIVQCTPDLSGYDCNRCLQIAIKNLSDCCSGKSSGAVTLPSCILAYNVNQLSLTGNTSAPTPNPAPVTGNTPAPTPNTAPVPPPPSSGTDQISLPAIISIVASISVCAMLFDRHGLLLP</sequence>
<dbReference type="AlphaFoldDB" id="A0A660KXR0"/>
<organism evidence="6 7">
    <name type="scientific">Carpinus fangiana</name>
    <dbReference type="NCBI Taxonomy" id="176857"/>
    <lineage>
        <taxon>Eukaryota</taxon>
        <taxon>Viridiplantae</taxon>
        <taxon>Streptophyta</taxon>
        <taxon>Embryophyta</taxon>
        <taxon>Tracheophyta</taxon>
        <taxon>Spermatophyta</taxon>
        <taxon>Magnoliopsida</taxon>
        <taxon>eudicotyledons</taxon>
        <taxon>Gunneridae</taxon>
        <taxon>Pentapetalae</taxon>
        <taxon>rosids</taxon>
        <taxon>fabids</taxon>
        <taxon>Fagales</taxon>
        <taxon>Betulaceae</taxon>
        <taxon>Carpinus</taxon>
    </lineage>
</organism>
<gene>
    <name evidence="6" type="ORF">FH972_011541</name>
</gene>
<evidence type="ECO:0000256" key="3">
    <source>
        <dbReference type="SAM" id="MobiDB-lite"/>
    </source>
</evidence>
<dbReference type="CDD" id="cd23509">
    <property type="entry name" value="Gnk2-like"/>
    <property type="match status" value="2"/>
</dbReference>
<dbReference type="PROSITE" id="PS51473">
    <property type="entry name" value="GNK2"/>
    <property type="match status" value="2"/>
</dbReference>
<dbReference type="PANTHER" id="PTHR32099">
    <property type="entry name" value="CYSTEINE-RICH REPEAT SECRETORY PROTEIN"/>
    <property type="match status" value="1"/>
</dbReference>
<dbReference type="Gene3D" id="3.30.430.20">
    <property type="entry name" value="Gnk2 domain, C-X8-C-X2-C motif"/>
    <property type="match status" value="2"/>
</dbReference>
<feature type="signal peptide" evidence="4">
    <location>
        <begin position="1"/>
        <end position="26"/>
    </location>
</feature>
<dbReference type="EMBL" id="CM017324">
    <property type="protein sequence ID" value="KAE8039099.1"/>
    <property type="molecule type" value="Genomic_DNA"/>
</dbReference>
<dbReference type="FunFam" id="3.30.430.20:FF:000003">
    <property type="entry name" value="Cysteine-rich RLK (RECEPTOR-like protein kinase) 10"/>
    <property type="match status" value="1"/>
</dbReference>
<evidence type="ECO:0000313" key="6">
    <source>
        <dbReference type="EMBL" id="KAE8039099.1"/>
    </source>
</evidence>
<dbReference type="InterPro" id="IPR002902">
    <property type="entry name" value="GNK2"/>
</dbReference>
<evidence type="ECO:0000259" key="5">
    <source>
        <dbReference type="PROSITE" id="PS51473"/>
    </source>
</evidence>
<feature type="domain" description="Gnk2-homologous" evidence="5">
    <location>
        <begin position="30"/>
        <end position="134"/>
    </location>
</feature>
<name>A0A660KXR0_9ROSI</name>
<accession>A0A660KXR0</accession>
<proteinExistence type="predicted"/>
<feature type="domain" description="Gnk2-homologous" evidence="5">
    <location>
        <begin position="140"/>
        <end position="248"/>
    </location>
</feature>
<evidence type="ECO:0000256" key="4">
    <source>
        <dbReference type="SAM" id="SignalP"/>
    </source>
</evidence>
<keyword evidence="7" id="KW-1185">Reference proteome</keyword>
<dbReference type="OrthoDB" id="688481at2759"/>
<feature type="compositionally biased region" description="Pro residues" evidence="3">
    <location>
        <begin position="270"/>
        <end position="283"/>
    </location>
</feature>
<feature type="chain" id="PRO_5025012418" description="Gnk2-homologous domain-containing protein" evidence="4">
    <location>
        <begin position="27"/>
        <end position="316"/>
    </location>
</feature>
<evidence type="ECO:0000256" key="2">
    <source>
        <dbReference type="ARBA" id="ARBA00022737"/>
    </source>
</evidence>
<dbReference type="InterPro" id="IPR038408">
    <property type="entry name" value="GNK2_sf"/>
</dbReference>
<dbReference type="PANTHER" id="PTHR32099:SF42">
    <property type="entry name" value="CYSTEINE-RICH RECEPTOR-LIKE PROTEIN KINASE 9-RELATED"/>
    <property type="match status" value="1"/>
</dbReference>
<keyword evidence="1 4" id="KW-0732">Signal</keyword>
<dbReference type="Proteomes" id="UP000327013">
    <property type="component" value="Chromosome 4"/>
</dbReference>
<evidence type="ECO:0000313" key="7">
    <source>
        <dbReference type="Proteomes" id="UP000327013"/>
    </source>
</evidence>